<sequence length="96" mass="10602">MERLMEVGDVFESKENGTIIVGINPVLASLNKIGDKIVLRTPENKELELEVVSVQISNSPTDKKMVGICLGKSIKPTDIPLESVIYSFIVNFNIEL</sequence>
<gene>
    <name evidence="1" type="ORF">BBD42_07130</name>
</gene>
<reference evidence="1" key="1">
    <citation type="submission" date="2016-08" db="EMBL/GenBank/DDBJ databases">
        <title>Complete Genome Seqeunce of Paenibacillus sp. BIHB 4019 from tea rhizoplane.</title>
        <authorList>
            <person name="Thakur R."/>
            <person name="Swarnkar M.K."/>
            <person name="Gulati A."/>
        </authorList>
    </citation>
    <scope>NUCLEOTIDE SEQUENCE [LARGE SCALE GENOMIC DNA]</scope>
    <source>
        <strain evidence="1">BIHB4019</strain>
    </source>
</reference>
<protein>
    <submittedName>
        <fullName evidence="1">Uncharacterized protein</fullName>
    </submittedName>
</protein>
<accession>A0A1B2DEZ4</accession>
<name>A0A1B2DEZ4_9BACL</name>
<dbReference type="RefSeq" id="WP_099517635.1">
    <property type="nucleotide sequence ID" value="NZ_CP016808.1"/>
</dbReference>
<organism evidence="1">
    <name type="scientific">Paenibacillus sp. BIHB 4019</name>
    <dbReference type="NCBI Taxonomy" id="1870819"/>
    <lineage>
        <taxon>Bacteria</taxon>
        <taxon>Bacillati</taxon>
        <taxon>Bacillota</taxon>
        <taxon>Bacilli</taxon>
        <taxon>Bacillales</taxon>
        <taxon>Paenibacillaceae</taxon>
        <taxon>Paenibacillus</taxon>
    </lineage>
</organism>
<evidence type="ECO:0000313" key="1">
    <source>
        <dbReference type="EMBL" id="ANY66265.1"/>
    </source>
</evidence>
<proteinExistence type="predicted"/>
<dbReference type="AlphaFoldDB" id="A0A1B2DEZ4"/>
<dbReference type="EMBL" id="CP016808">
    <property type="protein sequence ID" value="ANY66265.1"/>
    <property type="molecule type" value="Genomic_DNA"/>
</dbReference>